<dbReference type="EMBL" id="QHHU01000061">
    <property type="protein sequence ID" value="RSM38136.1"/>
    <property type="molecule type" value="Genomic_DNA"/>
</dbReference>
<organism evidence="2 3">
    <name type="scientific">Amycolatopsis balhimycina DSM 5908</name>
    <dbReference type="NCBI Taxonomy" id="1081091"/>
    <lineage>
        <taxon>Bacteria</taxon>
        <taxon>Bacillati</taxon>
        <taxon>Actinomycetota</taxon>
        <taxon>Actinomycetes</taxon>
        <taxon>Pseudonocardiales</taxon>
        <taxon>Pseudonocardiaceae</taxon>
        <taxon>Amycolatopsis</taxon>
    </lineage>
</organism>
<dbReference type="Proteomes" id="UP000286716">
    <property type="component" value="Unassembled WGS sequence"/>
</dbReference>
<comment type="caution">
    <text evidence="2">The sequence shown here is derived from an EMBL/GenBank/DDBJ whole genome shotgun (WGS) entry which is preliminary data.</text>
</comment>
<dbReference type="SUPFAM" id="SSF53474">
    <property type="entry name" value="alpha/beta-Hydrolases"/>
    <property type="match status" value="1"/>
</dbReference>
<keyword evidence="1" id="KW-1133">Transmembrane helix</keyword>
<protein>
    <recommendedName>
        <fullName evidence="4">Lipase family protein</fullName>
    </recommendedName>
</protein>
<evidence type="ECO:0000256" key="1">
    <source>
        <dbReference type="SAM" id="Phobius"/>
    </source>
</evidence>
<evidence type="ECO:0000313" key="2">
    <source>
        <dbReference type="EMBL" id="RSM38136.1"/>
    </source>
</evidence>
<keyword evidence="1" id="KW-0472">Membrane</keyword>
<dbReference type="AlphaFoldDB" id="A0A428W4Y8"/>
<keyword evidence="3" id="KW-1185">Reference proteome</keyword>
<dbReference type="InterPro" id="IPR029058">
    <property type="entry name" value="AB_hydrolase_fold"/>
</dbReference>
<evidence type="ECO:0008006" key="4">
    <source>
        <dbReference type="Google" id="ProtNLM"/>
    </source>
</evidence>
<evidence type="ECO:0000313" key="3">
    <source>
        <dbReference type="Proteomes" id="UP000286716"/>
    </source>
</evidence>
<sequence length="443" mass="49871">MATLRRFTAALAGPGEMWSKPDRVSRSYELRRHQLRGTHDRPSTDIFELYWADKVPGTKLKQITAWLRSLMLRRPADVSRRLRPVFYLSYGVLLTLVIASVLLAVAVGVDGVSRLFSGVAGLAKIGWVSFLLSVAGAAVNTVIISTLGDAARYFDDVPDNIAVRQSIRDSGMSLLRRLHTEGKYDRIVVVGHSLGSVIGYDLICRYWLEVHRSHGRPPIVQQAARQEFTGWLGKSIDTQADSNGYREAQRDLWREYRRLGQPWLITDLITLGSPLTFADTLLARSPDDLQTRVAQFELPVCPPRYDAGELTVNEKYLVDGHMRSIKMLNHGAPFAVVRWTNLHFPARWLLFGDPIGGPLAPVLGCGIKDVPVTTSPWIRRRTPLAHTAYWRRPPDDKSRSADDKKPEATRALLDAIELDSGRWLDKHMAQMPWQYFIAEEAGV</sequence>
<feature type="transmembrane region" description="Helical" evidence="1">
    <location>
        <begin position="127"/>
        <end position="147"/>
    </location>
</feature>
<name>A0A428W4Y8_AMYBA</name>
<feature type="transmembrane region" description="Helical" evidence="1">
    <location>
        <begin position="85"/>
        <end position="107"/>
    </location>
</feature>
<proteinExistence type="predicted"/>
<reference evidence="2 3" key="1">
    <citation type="submission" date="2018-05" db="EMBL/GenBank/DDBJ databases">
        <title>Evolution of GPA BGCs.</title>
        <authorList>
            <person name="Waglechner N."/>
            <person name="Wright G.D."/>
        </authorList>
    </citation>
    <scope>NUCLEOTIDE SEQUENCE [LARGE SCALE GENOMIC DNA]</scope>
    <source>
        <strain evidence="2 3">DSM 5908</strain>
    </source>
</reference>
<gene>
    <name evidence="2" type="ORF">DMA12_34215</name>
</gene>
<keyword evidence="1" id="KW-0812">Transmembrane</keyword>
<accession>A0A428W4Y8</accession>